<keyword evidence="1" id="KW-0732">Signal</keyword>
<proteinExistence type="predicted"/>
<dbReference type="RefSeq" id="WP_140693194.1">
    <property type="nucleotide sequence ID" value="NZ_RCZG01000006.1"/>
</dbReference>
<accession>A0A502E5W2</accession>
<evidence type="ECO:0000313" key="2">
    <source>
        <dbReference type="EMBL" id="TPG33088.1"/>
    </source>
</evidence>
<evidence type="ECO:0000313" key="3">
    <source>
        <dbReference type="Proteomes" id="UP000320095"/>
    </source>
</evidence>
<name>A0A502E5W2_9MYCO</name>
<dbReference type="AlphaFoldDB" id="A0A502E5W2"/>
<dbReference type="Proteomes" id="UP000320095">
    <property type="component" value="Unassembled WGS sequence"/>
</dbReference>
<evidence type="ECO:0008006" key="4">
    <source>
        <dbReference type="Google" id="ProtNLM"/>
    </source>
</evidence>
<comment type="caution">
    <text evidence="2">The sequence shown here is derived from an EMBL/GenBank/DDBJ whole genome shotgun (WGS) entry which is preliminary data.</text>
</comment>
<sequence length="170" mass="18164">MGSTKVTAGAALLAAAAVGLVTAPTASATDGDYAINGTFSVVSNGEWAQMNDRYQDEPTVRSTWTVTSVCSTAITCSGKVTSSLGWTEDIYTTSGQWTVKHYVPDWIPCPDGTRAPGLQQYRFYPANEEGMARQGSNLFLGEDKTTGESGNCGRNRSLVLRLPVKITKID</sequence>
<feature type="signal peptide" evidence="1">
    <location>
        <begin position="1"/>
        <end position="28"/>
    </location>
</feature>
<reference evidence="2 3" key="1">
    <citation type="journal article" date="2019" name="Environ. Microbiol.">
        <title>Species interactions and distinct microbial communities in high Arctic permafrost affected cryosols are associated with the CH4 and CO2 gas fluxes.</title>
        <authorList>
            <person name="Altshuler I."/>
            <person name="Hamel J."/>
            <person name="Turney S."/>
            <person name="Magnuson E."/>
            <person name="Levesque R."/>
            <person name="Greer C."/>
            <person name="Whyte L.G."/>
        </authorList>
    </citation>
    <scope>NUCLEOTIDE SEQUENCE [LARGE SCALE GENOMIC DNA]</scope>
    <source>
        <strain evidence="2 3">S5.20</strain>
    </source>
</reference>
<keyword evidence="3" id="KW-1185">Reference proteome</keyword>
<dbReference type="EMBL" id="RCZG01000006">
    <property type="protein sequence ID" value="TPG33088.1"/>
    <property type="molecule type" value="Genomic_DNA"/>
</dbReference>
<protein>
    <recommendedName>
        <fullName evidence="4">Secreted protein</fullName>
    </recommendedName>
</protein>
<organism evidence="2 3">
    <name type="scientific">Mycolicibacterium hodleri</name>
    <dbReference type="NCBI Taxonomy" id="49897"/>
    <lineage>
        <taxon>Bacteria</taxon>
        <taxon>Bacillati</taxon>
        <taxon>Actinomycetota</taxon>
        <taxon>Actinomycetes</taxon>
        <taxon>Mycobacteriales</taxon>
        <taxon>Mycobacteriaceae</taxon>
        <taxon>Mycolicibacterium</taxon>
    </lineage>
</organism>
<evidence type="ECO:0000256" key="1">
    <source>
        <dbReference type="SAM" id="SignalP"/>
    </source>
</evidence>
<dbReference type="OrthoDB" id="4739449at2"/>
<feature type="chain" id="PRO_5021245297" description="Secreted protein" evidence="1">
    <location>
        <begin position="29"/>
        <end position="170"/>
    </location>
</feature>
<gene>
    <name evidence="2" type="ORF">EAH80_16990</name>
</gene>